<keyword evidence="4" id="KW-0614">Plasmid</keyword>
<dbReference type="Proteomes" id="UP001354989">
    <property type="component" value="Plasmid pPP4"/>
</dbReference>
<dbReference type="EC" id="2.7.13.3" evidence="2"/>
<accession>A0ABM7VLP2</accession>
<evidence type="ECO:0000256" key="1">
    <source>
        <dbReference type="ARBA" id="ARBA00000085"/>
    </source>
</evidence>
<dbReference type="InterPro" id="IPR000014">
    <property type="entry name" value="PAS"/>
</dbReference>
<evidence type="ECO:0000313" key="5">
    <source>
        <dbReference type="Proteomes" id="UP001354989"/>
    </source>
</evidence>
<protein>
    <recommendedName>
        <fullName evidence="2">histidine kinase</fullName>
        <ecNumber evidence="2">2.7.13.3</ecNumber>
    </recommendedName>
</protein>
<dbReference type="SUPFAM" id="SSF47384">
    <property type="entry name" value="Homodimeric domain of signal transducing histidine kinase"/>
    <property type="match status" value="1"/>
</dbReference>
<reference evidence="4 5" key="1">
    <citation type="submission" date="2021-12" db="EMBL/GenBank/DDBJ databases">
        <title>Genome sequencing of bacteria with rrn-lacking chromosome and rrn-plasmid.</title>
        <authorList>
            <person name="Anda M."/>
            <person name="Iwasaki W."/>
        </authorList>
    </citation>
    <scope>NUCLEOTIDE SEQUENCE [LARGE SCALE GENOMIC DNA]</scope>
    <source>
        <strain evidence="4 5">NBRC 101262</strain>
        <plasmid evidence="4 5">pPP4</plasmid>
    </source>
</reference>
<comment type="catalytic activity">
    <reaction evidence="1">
        <text>ATP + protein L-histidine = ADP + protein N-phospho-L-histidine.</text>
        <dbReference type="EC" id="2.7.13.3"/>
    </reaction>
</comment>
<evidence type="ECO:0000256" key="2">
    <source>
        <dbReference type="ARBA" id="ARBA00012438"/>
    </source>
</evidence>
<feature type="domain" description="PAS fold-4" evidence="3">
    <location>
        <begin position="15"/>
        <end position="108"/>
    </location>
</feature>
<name>A0ABM7VLP2_9BACT</name>
<dbReference type="InterPro" id="IPR035965">
    <property type="entry name" value="PAS-like_dom_sf"/>
</dbReference>
<dbReference type="Pfam" id="PF08448">
    <property type="entry name" value="PAS_4"/>
    <property type="match status" value="1"/>
</dbReference>
<dbReference type="EMBL" id="AP025296">
    <property type="protein sequence ID" value="BDD01902.1"/>
    <property type="molecule type" value="Genomic_DNA"/>
</dbReference>
<dbReference type="InterPro" id="IPR013656">
    <property type="entry name" value="PAS_4"/>
</dbReference>
<dbReference type="Gene3D" id="3.30.450.20">
    <property type="entry name" value="PAS domain"/>
    <property type="match status" value="1"/>
</dbReference>
<dbReference type="InterPro" id="IPR036097">
    <property type="entry name" value="HisK_dim/P_sf"/>
</dbReference>
<dbReference type="SUPFAM" id="SSF55785">
    <property type="entry name" value="PYP-like sensor domain (PAS domain)"/>
    <property type="match status" value="1"/>
</dbReference>
<geneLocation type="plasmid" evidence="4 5">
    <name>pPP4</name>
</geneLocation>
<proteinExistence type="predicted"/>
<keyword evidence="5" id="KW-1185">Reference proteome</keyword>
<sequence length="209" mass="24401">MPQNFPFIGIHYNLLDHLAEGYQIIDFDYKFLFVNKSALIQSQFESKEQLLGYSLFEKYPGIENLPLFEKIEQAMANRTFEQITTEFKFNNGTTSWFELFISPVPSGVAIMSVNLEDQKRLDLEQLKDLESLDEILFVISHKLRQPVCNIDGLLTILDGDIIDREDFLPIIKYVKVELERLKEYTEEMTEIVSSKRFINAQERSATSRK</sequence>
<organism evidence="4 5">
    <name type="scientific">Persicobacter psychrovividus</name>
    <dbReference type="NCBI Taxonomy" id="387638"/>
    <lineage>
        <taxon>Bacteria</taxon>
        <taxon>Pseudomonadati</taxon>
        <taxon>Bacteroidota</taxon>
        <taxon>Cytophagia</taxon>
        <taxon>Cytophagales</taxon>
        <taxon>Persicobacteraceae</taxon>
        <taxon>Persicobacter</taxon>
    </lineage>
</organism>
<evidence type="ECO:0000313" key="4">
    <source>
        <dbReference type="EMBL" id="BDD01902.1"/>
    </source>
</evidence>
<dbReference type="RefSeq" id="WP_338399101.1">
    <property type="nucleotide sequence ID" value="NZ_AP025296.1"/>
</dbReference>
<dbReference type="InterPro" id="IPR003661">
    <property type="entry name" value="HisK_dim/P_dom"/>
</dbReference>
<evidence type="ECO:0000259" key="3">
    <source>
        <dbReference type="Pfam" id="PF08448"/>
    </source>
</evidence>
<dbReference type="CDD" id="cd00130">
    <property type="entry name" value="PAS"/>
    <property type="match status" value="1"/>
</dbReference>
<dbReference type="CDD" id="cd00082">
    <property type="entry name" value="HisKA"/>
    <property type="match status" value="1"/>
</dbReference>
<gene>
    <name evidence="4" type="ORF">PEPS_41820</name>
</gene>